<evidence type="ECO:0000313" key="2">
    <source>
        <dbReference type="Proteomes" id="UP001497457"/>
    </source>
</evidence>
<dbReference type="AlphaFoldDB" id="A0ABC8ZVR1"/>
<protein>
    <submittedName>
        <fullName evidence="1">Uncharacterized protein</fullName>
    </submittedName>
</protein>
<gene>
    <name evidence="1" type="ORF">URODEC1_LOCUS48226</name>
</gene>
<organism evidence="1 2">
    <name type="scientific">Urochloa decumbens</name>
    <dbReference type="NCBI Taxonomy" id="240449"/>
    <lineage>
        <taxon>Eukaryota</taxon>
        <taxon>Viridiplantae</taxon>
        <taxon>Streptophyta</taxon>
        <taxon>Embryophyta</taxon>
        <taxon>Tracheophyta</taxon>
        <taxon>Spermatophyta</taxon>
        <taxon>Magnoliopsida</taxon>
        <taxon>Liliopsida</taxon>
        <taxon>Poales</taxon>
        <taxon>Poaceae</taxon>
        <taxon>PACMAD clade</taxon>
        <taxon>Panicoideae</taxon>
        <taxon>Panicodae</taxon>
        <taxon>Paniceae</taxon>
        <taxon>Melinidinae</taxon>
        <taxon>Urochloa</taxon>
    </lineage>
</organism>
<sequence length="164" mass="19360">MESAYDAIAERRLRPVPKGKRAFAMKPQHRRARSQPRTHRCCILASNHFGVWSQPMQRYVRSTRYLRFAKLGWELVQFDKICRALIHHAGLFSWEEYAARREELQAGDAVLKRLYFEYAPEHLKRNVHPDRARQFREQREAAGLPPLREPTLTARAKTAMKCFV</sequence>
<evidence type="ECO:0000313" key="1">
    <source>
        <dbReference type="EMBL" id="CAL4967201.1"/>
    </source>
</evidence>
<proteinExistence type="predicted"/>
<reference evidence="1 2" key="2">
    <citation type="submission" date="2024-10" db="EMBL/GenBank/DDBJ databases">
        <authorList>
            <person name="Ryan C."/>
        </authorList>
    </citation>
    <scope>NUCLEOTIDE SEQUENCE [LARGE SCALE GENOMIC DNA]</scope>
</reference>
<reference evidence="2" key="1">
    <citation type="submission" date="2024-06" db="EMBL/GenBank/DDBJ databases">
        <authorList>
            <person name="Ryan C."/>
        </authorList>
    </citation>
    <scope>NUCLEOTIDE SEQUENCE [LARGE SCALE GENOMIC DNA]</scope>
</reference>
<accession>A0ABC8ZVR1</accession>
<name>A0ABC8ZVR1_9POAL</name>
<dbReference type="Proteomes" id="UP001497457">
    <property type="component" value="Chromosome 2b"/>
</dbReference>
<dbReference type="EMBL" id="OZ075112">
    <property type="protein sequence ID" value="CAL4967201.1"/>
    <property type="molecule type" value="Genomic_DNA"/>
</dbReference>
<keyword evidence="2" id="KW-1185">Reference proteome</keyword>